<reference evidence="1 2" key="1">
    <citation type="journal article" date="2022" name="Nat. Genet.">
        <title>Improved pea reference genome and pan-genome highlight genomic features and evolutionary characteristics.</title>
        <authorList>
            <person name="Yang T."/>
            <person name="Liu R."/>
            <person name="Luo Y."/>
            <person name="Hu S."/>
            <person name="Wang D."/>
            <person name="Wang C."/>
            <person name="Pandey M.K."/>
            <person name="Ge S."/>
            <person name="Xu Q."/>
            <person name="Li N."/>
            <person name="Li G."/>
            <person name="Huang Y."/>
            <person name="Saxena R.K."/>
            <person name="Ji Y."/>
            <person name="Li M."/>
            <person name="Yan X."/>
            <person name="He Y."/>
            <person name="Liu Y."/>
            <person name="Wang X."/>
            <person name="Xiang C."/>
            <person name="Varshney R.K."/>
            <person name="Ding H."/>
            <person name="Gao S."/>
            <person name="Zong X."/>
        </authorList>
    </citation>
    <scope>NUCLEOTIDE SEQUENCE [LARGE SCALE GENOMIC DNA]</scope>
    <source>
        <strain evidence="1 2">cv. Zhongwan 6</strain>
    </source>
</reference>
<proteinExistence type="predicted"/>
<dbReference type="EMBL" id="JAMSHJ010000003">
    <property type="protein sequence ID" value="KAI5426169.1"/>
    <property type="molecule type" value="Genomic_DNA"/>
</dbReference>
<protein>
    <submittedName>
        <fullName evidence="1">Uncharacterized protein</fullName>
    </submittedName>
</protein>
<evidence type="ECO:0000313" key="2">
    <source>
        <dbReference type="Proteomes" id="UP001058974"/>
    </source>
</evidence>
<accession>A0A9D4XU53</accession>
<dbReference type="Gramene" id="Psat03G0184600-T1">
    <property type="protein sequence ID" value="KAI5426169.1"/>
    <property type="gene ID" value="KIW84_031846"/>
</dbReference>
<sequence length="150" mass="17296">MEVEQSQIVNEDVAYPLEQGQQVQQIQGEGLSSLPPSAPIKVSKRKPYRKPSKVWTYFKRVNDEAILCPKNPSRVVDKKQKTIAIEKKCEDDPNSVSLKLNVEIRWNSTYLMLNIAEEYEHAFYRLEHADVAFLTNLGIESKGYPNRADW</sequence>
<gene>
    <name evidence="1" type="ORF">KIW84_031846</name>
</gene>
<dbReference type="AlphaFoldDB" id="A0A9D4XU53"/>
<organism evidence="1 2">
    <name type="scientific">Pisum sativum</name>
    <name type="common">Garden pea</name>
    <name type="synonym">Lathyrus oleraceus</name>
    <dbReference type="NCBI Taxonomy" id="3888"/>
    <lineage>
        <taxon>Eukaryota</taxon>
        <taxon>Viridiplantae</taxon>
        <taxon>Streptophyta</taxon>
        <taxon>Embryophyta</taxon>
        <taxon>Tracheophyta</taxon>
        <taxon>Spermatophyta</taxon>
        <taxon>Magnoliopsida</taxon>
        <taxon>eudicotyledons</taxon>
        <taxon>Gunneridae</taxon>
        <taxon>Pentapetalae</taxon>
        <taxon>rosids</taxon>
        <taxon>fabids</taxon>
        <taxon>Fabales</taxon>
        <taxon>Fabaceae</taxon>
        <taxon>Papilionoideae</taxon>
        <taxon>50 kb inversion clade</taxon>
        <taxon>NPAAA clade</taxon>
        <taxon>Hologalegina</taxon>
        <taxon>IRL clade</taxon>
        <taxon>Fabeae</taxon>
        <taxon>Lathyrus</taxon>
    </lineage>
</organism>
<comment type="caution">
    <text evidence="1">The sequence shown here is derived from an EMBL/GenBank/DDBJ whole genome shotgun (WGS) entry which is preliminary data.</text>
</comment>
<dbReference type="Proteomes" id="UP001058974">
    <property type="component" value="Chromosome 3"/>
</dbReference>
<evidence type="ECO:0000313" key="1">
    <source>
        <dbReference type="EMBL" id="KAI5426169.1"/>
    </source>
</evidence>
<name>A0A9D4XU53_PEA</name>
<keyword evidence="2" id="KW-1185">Reference proteome</keyword>